<organism evidence="4 5">
    <name type="scientific">Deferribacter autotrophicus</name>
    <dbReference type="NCBI Taxonomy" id="500465"/>
    <lineage>
        <taxon>Bacteria</taxon>
        <taxon>Pseudomonadati</taxon>
        <taxon>Deferribacterota</taxon>
        <taxon>Deferribacteres</taxon>
        <taxon>Deferribacterales</taxon>
        <taxon>Deferribacteraceae</taxon>
        <taxon>Deferribacter</taxon>
    </lineage>
</organism>
<dbReference type="RefSeq" id="WP_149265794.1">
    <property type="nucleotide sequence ID" value="NZ_VFJB01000003.1"/>
</dbReference>
<dbReference type="InterPro" id="IPR036271">
    <property type="entry name" value="Tet_transcr_reg_TetR-rel_C_sf"/>
</dbReference>
<dbReference type="OrthoDB" id="9789566at2"/>
<feature type="DNA-binding region" description="H-T-H motif" evidence="2">
    <location>
        <begin position="25"/>
        <end position="44"/>
    </location>
</feature>
<dbReference type="Gene3D" id="1.10.357.10">
    <property type="entry name" value="Tetracycline Repressor, domain 2"/>
    <property type="match status" value="1"/>
</dbReference>
<protein>
    <submittedName>
        <fullName evidence="4">TetR/AcrR family transcriptional regulator</fullName>
    </submittedName>
</protein>
<proteinExistence type="predicted"/>
<dbReference type="InterPro" id="IPR023772">
    <property type="entry name" value="DNA-bd_HTH_TetR-type_CS"/>
</dbReference>
<dbReference type="PROSITE" id="PS50977">
    <property type="entry name" value="HTH_TETR_2"/>
    <property type="match status" value="1"/>
</dbReference>
<dbReference type="SUPFAM" id="SSF48498">
    <property type="entry name" value="Tetracyclin repressor-like, C-terminal domain"/>
    <property type="match status" value="1"/>
</dbReference>
<keyword evidence="1 2" id="KW-0238">DNA-binding</keyword>
<dbReference type="Proteomes" id="UP000322876">
    <property type="component" value="Unassembled WGS sequence"/>
</dbReference>
<dbReference type="PROSITE" id="PS01081">
    <property type="entry name" value="HTH_TETR_1"/>
    <property type="match status" value="1"/>
</dbReference>
<keyword evidence="5" id="KW-1185">Reference proteome</keyword>
<sequence>MKDTKEVILGIACRLFAEKGYKKTTIAEICKLAKVNIASVNYYFQSKDNLYRNSLLFAYQLSEKQAPLKKIISQDLPPEKKLYNFIKTVLIRNYSDSEASYMPKIFLHEITSPTGICDDIISNIKDEFRTIIISILKEIINVENEMYHPLVYSIISQCLFLNFSPVAKKEALENKSKNELISFLTNHIYKFSMAALKNYKDVECPDI</sequence>
<name>A0A5A8F4X6_9BACT</name>
<feature type="domain" description="HTH tetR-type" evidence="3">
    <location>
        <begin position="2"/>
        <end position="62"/>
    </location>
</feature>
<reference evidence="4 5" key="1">
    <citation type="submission" date="2019-06" db="EMBL/GenBank/DDBJ databases">
        <title>Genomic insights into carbon and energy metabolism of Deferribacter autotrophicus revealed new metabolic traits in the phylum Deferribacteres.</title>
        <authorList>
            <person name="Slobodkin A.I."/>
            <person name="Slobodkina G.B."/>
            <person name="Allioux M."/>
            <person name="Alain K."/>
            <person name="Jebbar M."/>
            <person name="Shadrin V."/>
            <person name="Kublanov I.V."/>
            <person name="Toshchakov S.V."/>
            <person name="Bonch-Osmolovskaya E.A."/>
        </authorList>
    </citation>
    <scope>NUCLEOTIDE SEQUENCE [LARGE SCALE GENOMIC DNA]</scope>
    <source>
        <strain evidence="4 5">SL50</strain>
    </source>
</reference>
<dbReference type="PANTHER" id="PTHR43479:SF11">
    <property type="entry name" value="ACREF_ENVCD OPERON REPRESSOR-RELATED"/>
    <property type="match status" value="1"/>
</dbReference>
<gene>
    <name evidence="4" type="ORF">FHQ18_03550</name>
</gene>
<dbReference type="SUPFAM" id="SSF46689">
    <property type="entry name" value="Homeodomain-like"/>
    <property type="match status" value="1"/>
</dbReference>
<dbReference type="InterPro" id="IPR015292">
    <property type="entry name" value="Tscrpt_reg_YbiH_C"/>
</dbReference>
<accession>A0A5A8F4X6</accession>
<dbReference type="InterPro" id="IPR001647">
    <property type="entry name" value="HTH_TetR"/>
</dbReference>
<dbReference type="EMBL" id="VFJB01000003">
    <property type="protein sequence ID" value="KAA0259037.1"/>
    <property type="molecule type" value="Genomic_DNA"/>
</dbReference>
<dbReference type="InterPro" id="IPR050624">
    <property type="entry name" value="HTH-type_Tx_Regulator"/>
</dbReference>
<dbReference type="GO" id="GO:0003677">
    <property type="term" value="F:DNA binding"/>
    <property type="evidence" value="ECO:0007669"/>
    <property type="project" value="UniProtKB-UniRule"/>
</dbReference>
<evidence type="ECO:0000256" key="1">
    <source>
        <dbReference type="ARBA" id="ARBA00023125"/>
    </source>
</evidence>
<evidence type="ECO:0000313" key="4">
    <source>
        <dbReference type="EMBL" id="KAA0259037.1"/>
    </source>
</evidence>
<dbReference type="Gene3D" id="1.10.10.60">
    <property type="entry name" value="Homeodomain-like"/>
    <property type="match status" value="1"/>
</dbReference>
<dbReference type="Pfam" id="PF00440">
    <property type="entry name" value="TetR_N"/>
    <property type="match status" value="1"/>
</dbReference>
<dbReference type="Pfam" id="PF09209">
    <property type="entry name" value="CecR_C"/>
    <property type="match status" value="1"/>
</dbReference>
<dbReference type="InterPro" id="IPR009057">
    <property type="entry name" value="Homeodomain-like_sf"/>
</dbReference>
<dbReference type="AlphaFoldDB" id="A0A5A8F4X6"/>
<evidence type="ECO:0000313" key="5">
    <source>
        <dbReference type="Proteomes" id="UP000322876"/>
    </source>
</evidence>
<evidence type="ECO:0000259" key="3">
    <source>
        <dbReference type="PROSITE" id="PS50977"/>
    </source>
</evidence>
<comment type="caution">
    <text evidence="4">The sequence shown here is derived from an EMBL/GenBank/DDBJ whole genome shotgun (WGS) entry which is preliminary data.</text>
</comment>
<evidence type="ECO:0000256" key="2">
    <source>
        <dbReference type="PROSITE-ProRule" id="PRU00335"/>
    </source>
</evidence>
<dbReference type="PANTHER" id="PTHR43479">
    <property type="entry name" value="ACREF/ENVCD OPERON REPRESSOR-RELATED"/>
    <property type="match status" value="1"/>
</dbReference>
<dbReference type="PRINTS" id="PR00455">
    <property type="entry name" value="HTHTETR"/>
</dbReference>